<dbReference type="Pfam" id="PF00389">
    <property type="entry name" value="2-Hacid_dh"/>
    <property type="match status" value="1"/>
</dbReference>
<dbReference type="AlphaFoldDB" id="A0A090AJ37"/>
<dbReference type="GO" id="GO:0046983">
    <property type="term" value="F:protein dimerization activity"/>
    <property type="evidence" value="ECO:0007669"/>
    <property type="project" value="InterPro"/>
</dbReference>
<dbReference type="STRING" id="1410383.TGUWTKB_2040"/>
<dbReference type="InterPro" id="IPR029753">
    <property type="entry name" value="D-isomer_DH_CS"/>
</dbReference>
<comment type="subcellular location">
    <subcellularLocation>
        <location evidence="5">Cytoplasm</location>
    </subcellularLocation>
</comment>
<gene>
    <name evidence="5 9" type="primary">pdxB</name>
    <name evidence="9" type="ORF">TGUWTKB_2040</name>
</gene>
<evidence type="ECO:0000313" key="9">
    <source>
        <dbReference type="EMBL" id="BAP58448.1"/>
    </source>
</evidence>
<dbReference type="KEGG" id="sbw:TGUWTKB_2040"/>
<reference evidence="9 10" key="2">
    <citation type="journal article" date="2014" name="Curr. Biol.">
        <title>Symbiont-Supplemented Maternal Investment Underpinning Host's Ecological Adaptation.</title>
        <authorList>
            <person name="Kaiwa N."/>
            <person name="Hosokawa T."/>
            <person name="Nikoh N."/>
            <person name="Tanahashi M."/>
            <person name="Moriyama M."/>
            <person name="Meng X.Y."/>
            <person name="Maeda T."/>
            <person name="Yamaguchi K."/>
            <person name="Shigenobu S."/>
            <person name="Ito M."/>
            <person name="Fukatsu T."/>
        </authorList>
    </citation>
    <scope>NUCLEOTIDE SEQUENCE [LARGE SCALE GENOMIC DNA]</scope>
    <source>
        <strain evidence="9 10">UwTKB</strain>
    </source>
</reference>
<feature type="active site" evidence="5">
    <location>
        <position position="251"/>
    </location>
</feature>
<keyword evidence="3 5" id="KW-0520">NAD</keyword>
<dbReference type="InterPro" id="IPR038251">
    <property type="entry name" value="PdxB_dimer_sf"/>
</dbReference>
<dbReference type="InterPro" id="IPR006139">
    <property type="entry name" value="D-isomer_2_OHA_DH_cat_dom"/>
</dbReference>
<comment type="caution">
    <text evidence="5">Lacks conserved residue(s) required for the propagation of feature annotation.</text>
</comment>
<feature type="binding site" evidence="5">
    <location>
        <position position="246"/>
    </location>
    <ligand>
        <name>NAD(+)</name>
        <dbReference type="ChEBI" id="CHEBI:57540"/>
    </ligand>
</feature>
<dbReference type="SUPFAM" id="SSF52283">
    <property type="entry name" value="Formate/glycerate dehydrogenase catalytic domain-like"/>
    <property type="match status" value="1"/>
</dbReference>
<keyword evidence="2 5" id="KW-0560">Oxidoreductase</keyword>
<feature type="domain" description="Erythronate-4-phosphate dehydrogenase dimerisation" evidence="8">
    <location>
        <begin position="303"/>
        <end position="384"/>
    </location>
</feature>
<protein>
    <recommendedName>
        <fullName evidence="5">Erythronate-4-phosphate dehydrogenase</fullName>
        <ecNumber evidence="5">1.1.1.290</ecNumber>
    </recommendedName>
</protein>
<dbReference type="EMBL" id="AP014521">
    <property type="protein sequence ID" value="BAP58448.1"/>
    <property type="molecule type" value="Genomic_DNA"/>
</dbReference>
<sequence>MKQNYVQYINQEKKVKIVIDENIPYANELFSRTGDVINFSGRHIPKEILHNAHGLIVRSITKVDKNLLSNTTIKFVGTVTAGTDHIDKKWLDKSDIKFCSAPGCNSISVVEYVFAALLKIAQKENFLLKNRTIGIIGFGNIGSLLHRYLNCLGIKNVLCDPPLSKIKNKKKFFTLKEIIKQADILTLHVPLYNYGPYKSLHLFDKSLLSSLKKNTIIINTCRGSVINNLDLLEILDFRSDLKVVLDVWENEPNFLKKLLKKIDIGTAHIAGHTLEGKVRATIQVYKVWCEFIKKSENISIKDMLPTPIFTKIYLNGSFTQSKFRNLVHLIYDINQDDISLRNITTNISENFDKIRKNYGIRREWSSIEVCCNDLLTEKILRNIGFSTKILYKNNYHMY</sequence>
<keyword evidence="1 5" id="KW-0963">Cytoplasm</keyword>
<proteinExistence type="inferred from homology"/>
<feature type="active site" description="Proton donor" evidence="5">
    <location>
        <position position="268"/>
    </location>
</feature>
<dbReference type="Gene3D" id="3.30.1370.170">
    <property type="match status" value="1"/>
</dbReference>
<comment type="similarity">
    <text evidence="5">Belongs to the D-isomer specific 2-hydroxyacid dehydrogenase family. PdxB subfamily.</text>
</comment>
<feature type="active site" evidence="5">
    <location>
        <position position="222"/>
    </location>
</feature>
<dbReference type="PANTHER" id="PTHR43761">
    <property type="entry name" value="D-ISOMER SPECIFIC 2-HYDROXYACID DEHYDROGENASE FAMILY PROTEIN (AFU_ORTHOLOGUE AFUA_1G13630)"/>
    <property type="match status" value="1"/>
</dbReference>
<organism evidence="9 10">
    <name type="scientific">Candidatus Tachikawaea gelatinosa</name>
    <dbReference type="NCBI Taxonomy" id="1410383"/>
    <lineage>
        <taxon>Bacteria</taxon>
        <taxon>Pseudomonadati</taxon>
        <taxon>Pseudomonadota</taxon>
        <taxon>Gammaproteobacteria</taxon>
        <taxon>Enterobacterales</taxon>
        <taxon>Enterobacteriaceae</taxon>
        <taxon>Candidatus Tachikawaea</taxon>
    </lineage>
</organism>
<evidence type="ECO:0000256" key="4">
    <source>
        <dbReference type="ARBA" id="ARBA00023096"/>
    </source>
</evidence>
<reference evidence="10" key="1">
    <citation type="submission" date="2013-11" db="EMBL/GenBank/DDBJ databases">
        <title>Symbiont-containing voluminous jelly as an extraordinary maternal gift for overwintering insect nymphs.</title>
        <authorList>
            <person name="Kaiwa N."/>
            <person name="Hosokawa T."/>
            <person name="Nikoh N."/>
            <person name="Meng X.Y."/>
            <person name="Tanahashi M."/>
            <person name="Moriyama M."/>
            <person name="Maeda T."/>
            <person name="Yamaguchi K."/>
            <person name="Shigenobu S."/>
            <person name="Ito M."/>
            <person name="Fukatsu T."/>
        </authorList>
    </citation>
    <scope>NUCLEOTIDE SEQUENCE [LARGE SCALE GENOMIC DNA]</scope>
    <source>
        <strain evidence="10">UwTKB</strain>
    </source>
</reference>
<feature type="binding site" evidence="5">
    <location>
        <position position="59"/>
    </location>
    <ligand>
        <name>substrate</name>
    </ligand>
</feature>
<dbReference type="EC" id="1.1.1.290" evidence="5"/>
<dbReference type="Proteomes" id="UP000031627">
    <property type="component" value="Chromosome"/>
</dbReference>
<accession>A0A090AJ37</accession>
<feature type="domain" description="D-isomer specific 2-hydroxyacid dehydrogenase NAD-binding" evidence="7">
    <location>
        <begin position="127"/>
        <end position="259"/>
    </location>
</feature>
<evidence type="ECO:0000256" key="5">
    <source>
        <dbReference type="HAMAP-Rule" id="MF_01825"/>
    </source>
</evidence>
<dbReference type="HAMAP" id="MF_01825">
    <property type="entry name" value="PdxB"/>
    <property type="match status" value="1"/>
</dbReference>
<feature type="binding site" evidence="5">
    <location>
        <position position="271"/>
    </location>
    <ligand>
        <name>NAD(+)</name>
        <dbReference type="ChEBI" id="CHEBI:57540"/>
    </ligand>
</feature>
<evidence type="ECO:0000256" key="2">
    <source>
        <dbReference type="ARBA" id="ARBA00023002"/>
    </source>
</evidence>
<comment type="function">
    <text evidence="5">Catalyzes the oxidation of erythronate-4-phosphate to 3-hydroxy-2-oxo-4-phosphonooxybutanoate.</text>
</comment>
<dbReference type="GO" id="GO:0008615">
    <property type="term" value="P:pyridoxine biosynthetic process"/>
    <property type="evidence" value="ECO:0007669"/>
    <property type="project" value="UniProtKB-UniRule"/>
</dbReference>
<evidence type="ECO:0000259" key="6">
    <source>
        <dbReference type="Pfam" id="PF00389"/>
    </source>
</evidence>
<evidence type="ECO:0000259" key="7">
    <source>
        <dbReference type="Pfam" id="PF02826"/>
    </source>
</evidence>
<comment type="pathway">
    <text evidence="5">Cofactor biosynthesis; pyridoxine 5'-phosphate biosynthesis; pyridoxine 5'-phosphate from D-erythrose 4-phosphate: step 2/5.</text>
</comment>
<dbReference type="InterPro" id="IPR050418">
    <property type="entry name" value="D-iso_2-hydroxyacid_DH_PdxB"/>
</dbReference>
<dbReference type="InterPro" id="IPR024531">
    <property type="entry name" value="Erythronate-4-P_DHase_dimer"/>
</dbReference>
<dbReference type="GO" id="GO:0033711">
    <property type="term" value="F:4-phosphoerythronate dehydrogenase activity"/>
    <property type="evidence" value="ECO:0007669"/>
    <property type="project" value="UniProtKB-EC"/>
</dbReference>
<name>A0A090AJ37_9ENTR</name>
<dbReference type="InterPro" id="IPR006140">
    <property type="entry name" value="D-isomer_DH_NAD-bd"/>
</dbReference>
<evidence type="ECO:0000256" key="1">
    <source>
        <dbReference type="ARBA" id="ARBA00022490"/>
    </source>
</evidence>
<dbReference type="GO" id="GO:0005829">
    <property type="term" value="C:cytosol"/>
    <property type="evidence" value="ECO:0007669"/>
    <property type="project" value="UniProtKB-ARBA"/>
</dbReference>
<keyword evidence="10" id="KW-1185">Reference proteome</keyword>
<dbReference type="PROSITE" id="PS00671">
    <property type="entry name" value="D_2_HYDROXYACID_DH_3"/>
    <property type="match status" value="1"/>
</dbReference>
<dbReference type="InterPro" id="IPR020921">
    <property type="entry name" value="Erythronate-4-P_DHase"/>
</dbReference>
<dbReference type="GO" id="GO:0051287">
    <property type="term" value="F:NAD binding"/>
    <property type="evidence" value="ECO:0007669"/>
    <property type="project" value="InterPro"/>
</dbReference>
<comment type="catalytic activity">
    <reaction evidence="5">
        <text>4-phospho-D-erythronate + NAD(+) = (R)-3-hydroxy-2-oxo-4-phosphooxybutanoate + NADH + H(+)</text>
        <dbReference type="Rhea" id="RHEA:18829"/>
        <dbReference type="ChEBI" id="CHEBI:15378"/>
        <dbReference type="ChEBI" id="CHEBI:57540"/>
        <dbReference type="ChEBI" id="CHEBI:57945"/>
        <dbReference type="ChEBI" id="CHEBI:58538"/>
        <dbReference type="ChEBI" id="CHEBI:58766"/>
        <dbReference type="EC" id="1.1.1.290"/>
    </reaction>
</comment>
<evidence type="ECO:0000313" key="10">
    <source>
        <dbReference type="Proteomes" id="UP000031627"/>
    </source>
</evidence>
<dbReference type="Gene3D" id="3.40.50.720">
    <property type="entry name" value="NAD(P)-binding Rossmann-like Domain"/>
    <property type="match status" value="2"/>
</dbReference>
<dbReference type="UniPathway" id="UPA00244">
    <property type="reaction ID" value="UER00310"/>
</dbReference>
<dbReference type="HOGENOM" id="CLU_019796_4_0_6"/>
<comment type="subunit">
    <text evidence="5">Homodimer.</text>
</comment>
<dbReference type="Pfam" id="PF02826">
    <property type="entry name" value="2-Hacid_dh_C"/>
    <property type="match status" value="1"/>
</dbReference>
<feature type="binding site" evidence="5">
    <location>
        <position position="80"/>
    </location>
    <ligand>
        <name>substrate</name>
    </ligand>
</feature>
<dbReference type="SUPFAM" id="SSF51735">
    <property type="entry name" value="NAD(P)-binding Rossmann-fold domains"/>
    <property type="match status" value="1"/>
</dbReference>
<dbReference type="InterPro" id="IPR036291">
    <property type="entry name" value="NAD(P)-bd_dom_sf"/>
</dbReference>
<evidence type="ECO:0000259" key="8">
    <source>
        <dbReference type="Pfam" id="PF11890"/>
    </source>
</evidence>
<dbReference type="PANTHER" id="PTHR43761:SF1">
    <property type="entry name" value="D-ISOMER SPECIFIC 2-HYDROXYACID DEHYDROGENASE CATALYTIC DOMAIN-CONTAINING PROTEIN-RELATED"/>
    <property type="match status" value="1"/>
</dbReference>
<dbReference type="CDD" id="cd12158">
    <property type="entry name" value="ErythrP_dh"/>
    <property type="match status" value="1"/>
</dbReference>
<evidence type="ECO:0000256" key="3">
    <source>
        <dbReference type="ARBA" id="ARBA00023027"/>
    </source>
</evidence>
<feature type="binding site" evidence="5">
    <location>
        <position position="160"/>
    </location>
    <ligand>
        <name>NAD(+)</name>
        <dbReference type="ChEBI" id="CHEBI:57540"/>
    </ligand>
</feature>
<dbReference type="Pfam" id="PF11890">
    <property type="entry name" value="DUF3410"/>
    <property type="match status" value="1"/>
</dbReference>
<dbReference type="RefSeq" id="WP_232501628.1">
    <property type="nucleotide sequence ID" value="NZ_AP014521.1"/>
</dbReference>
<feature type="domain" description="D-isomer specific 2-hydroxyacid dehydrogenase catalytic" evidence="6">
    <location>
        <begin position="20"/>
        <end position="296"/>
    </location>
</feature>
<keyword evidence="4 5" id="KW-0664">Pyridoxine biosynthesis</keyword>